<dbReference type="InterPro" id="IPR016055">
    <property type="entry name" value="A-D-PHexomutase_a/b/a-I/II/III"/>
</dbReference>
<dbReference type="Proteomes" id="UP001454086">
    <property type="component" value="Unassembled WGS sequence"/>
</dbReference>
<comment type="caution">
    <text evidence="2">The sequence shown here is derived from an EMBL/GenBank/DDBJ whole genome shotgun (WGS) entry which is preliminary data.</text>
</comment>
<dbReference type="SUPFAM" id="SSF53738">
    <property type="entry name" value="Phosphoglucomutase, first 3 domains"/>
    <property type="match status" value="1"/>
</dbReference>
<dbReference type="InterPro" id="IPR005845">
    <property type="entry name" value="A-D-PHexomutase_a/b/a-II"/>
</dbReference>
<reference evidence="2 3" key="1">
    <citation type="submission" date="2024-03" db="EMBL/GenBank/DDBJ databases">
        <title>Human intestinal bacterial collection.</title>
        <authorList>
            <person name="Pauvert C."/>
            <person name="Hitch T.C.A."/>
            <person name="Clavel T."/>
        </authorList>
    </citation>
    <scope>NUCLEOTIDE SEQUENCE [LARGE SCALE GENOMIC DNA]</scope>
    <source>
        <strain evidence="2 3">CLA-SR-H021</strain>
    </source>
</reference>
<name>A0ABV1DA26_9FIRM</name>
<sequence length="333" mass="37468">MTSMDASLCPQAEQFIFHANAVTDYHSICFEGNDALISMADVTDNFVAAVMKQSRYSGDKNLHIIYTPLHGTGNVPVQKCLRLAGFNNVKSVAEQVAPDGNFPTVVSPNPEDRRALEMGIAPTYPSDKYGYIILEENGKVRKVKEFREKPDTETAKKYLAQNALRNAGVFAFWLGYLLEKAHSMADFTDYRDLFAKYETLPKISFDYAVVEKEPSIQVVRYNGDWKDVGTWNMMAEVMSDNIKGKAIMDDACENTQIVNELNIPILCMGCKNMVIAASGDGILVSDKERSGYMKPYVEKVSTRCHVCGKVLGYVHRYGCKARLYDCQDFYPRR</sequence>
<dbReference type="RefSeq" id="WP_349118486.1">
    <property type="nucleotide sequence ID" value="NZ_JBBMFM010000094.1"/>
</dbReference>
<keyword evidence="3" id="KW-1185">Reference proteome</keyword>
<accession>A0ABV1DA26</accession>
<dbReference type="InterPro" id="IPR051161">
    <property type="entry name" value="Mannose-6P_isomerase_type2"/>
</dbReference>
<evidence type="ECO:0000313" key="2">
    <source>
        <dbReference type="EMBL" id="MEQ2427225.1"/>
    </source>
</evidence>
<dbReference type="Pfam" id="PF02879">
    <property type="entry name" value="PGM_PMM_II"/>
    <property type="match status" value="1"/>
</dbReference>
<protein>
    <submittedName>
        <fullName evidence="2">Sugar phosphate nucleotidyltransferase</fullName>
    </submittedName>
</protein>
<dbReference type="PANTHER" id="PTHR46390">
    <property type="entry name" value="MANNOSE-1-PHOSPHATE GUANYLYLTRANSFERASE"/>
    <property type="match status" value="1"/>
</dbReference>
<dbReference type="SUPFAM" id="SSF159283">
    <property type="entry name" value="Guanosine diphospho-D-mannose pyrophosphorylase/mannose-6-phosphate isomerase linker domain"/>
    <property type="match status" value="1"/>
</dbReference>
<dbReference type="Gene3D" id="3.90.550.10">
    <property type="entry name" value="Spore Coat Polysaccharide Biosynthesis Protein SpsA, Chain A"/>
    <property type="match status" value="1"/>
</dbReference>
<evidence type="ECO:0000313" key="3">
    <source>
        <dbReference type="Proteomes" id="UP001454086"/>
    </source>
</evidence>
<proteinExistence type="predicted"/>
<dbReference type="InterPro" id="IPR029044">
    <property type="entry name" value="Nucleotide-diphossugar_trans"/>
</dbReference>
<feature type="domain" description="Alpha-D-phosphohexomutase alpha/beta/alpha" evidence="1">
    <location>
        <begin position="50"/>
        <end position="119"/>
    </location>
</feature>
<dbReference type="SUPFAM" id="SSF53448">
    <property type="entry name" value="Nucleotide-diphospho-sugar transferases"/>
    <property type="match status" value="1"/>
</dbReference>
<organism evidence="2 3">
    <name type="scientific">Enterocloster hominis</name>
    <name type="common">ex Hitch et al. 2024</name>
    <dbReference type="NCBI Taxonomy" id="1917870"/>
    <lineage>
        <taxon>Bacteria</taxon>
        <taxon>Bacillati</taxon>
        <taxon>Bacillota</taxon>
        <taxon>Clostridia</taxon>
        <taxon>Lachnospirales</taxon>
        <taxon>Lachnospiraceae</taxon>
        <taxon>Enterocloster</taxon>
    </lineage>
</organism>
<dbReference type="EMBL" id="JBBMFM010000094">
    <property type="protein sequence ID" value="MEQ2427225.1"/>
    <property type="molecule type" value="Genomic_DNA"/>
</dbReference>
<dbReference type="PANTHER" id="PTHR46390:SF1">
    <property type="entry name" value="MANNOSE-1-PHOSPHATE GUANYLYLTRANSFERASE"/>
    <property type="match status" value="1"/>
</dbReference>
<evidence type="ECO:0000259" key="1">
    <source>
        <dbReference type="Pfam" id="PF02879"/>
    </source>
</evidence>
<gene>
    <name evidence="2" type="ORF">WMQ36_19860</name>
</gene>